<accession>A0A1F6BZ54</accession>
<organism evidence="1 2">
    <name type="scientific">Candidatus Jorgensenbacteria bacterium RIFCSPLOWO2_01_FULL_45_25b</name>
    <dbReference type="NCBI Taxonomy" id="1798471"/>
    <lineage>
        <taxon>Bacteria</taxon>
        <taxon>Candidatus Joergenseniibacteriota</taxon>
    </lineage>
</organism>
<dbReference type="STRING" id="1798471.A3A21_03485"/>
<dbReference type="Pfam" id="PF00300">
    <property type="entry name" value="His_Phos_1"/>
    <property type="match status" value="1"/>
</dbReference>
<dbReference type="EMBL" id="MFKK01000008">
    <property type="protein sequence ID" value="OGG42062.1"/>
    <property type="molecule type" value="Genomic_DNA"/>
</dbReference>
<sequence>MKTTKIIFLRHAETQKDPLVNAVLWGLSERGRAQAEEVSKQPIMSTVDMIYVSEEKKTAFTAEPIAKKFSKEVCASGFFNEVGRGDKFFSAEEFEAEKARQLTNLSYRAFGGESGLDALLRFKKGINEIVRKNPEKTILIVTHGTILNIYFADMLNFFEKLPERWSKTAFCAYGIIENGEVRKDIV</sequence>
<dbReference type="InterPro" id="IPR029033">
    <property type="entry name" value="His_PPase_superfam"/>
</dbReference>
<evidence type="ECO:0008006" key="3">
    <source>
        <dbReference type="Google" id="ProtNLM"/>
    </source>
</evidence>
<gene>
    <name evidence="1" type="ORF">A3A21_03485</name>
</gene>
<proteinExistence type="predicted"/>
<comment type="caution">
    <text evidence="1">The sequence shown here is derived from an EMBL/GenBank/DDBJ whole genome shotgun (WGS) entry which is preliminary data.</text>
</comment>
<reference evidence="1 2" key="1">
    <citation type="journal article" date="2016" name="Nat. Commun.">
        <title>Thousands of microbial genomes shed light on interconnected biogeochemical processes in an aquifer system.</title>
        <authorList>
            <person name="Anantharaman K."/>
            <person name="Brown C.T."/>
            <person name="Hug L.A."/>
            <person name="Sharon I."/>
            <person name="Castelle C.J."/>
            <person name="Probst A.J."/>
            <person name="Thomas B.C."/>
            <person name="Singh A."/>
            <person name="Wilkins M.J."/>
            <person name="Karaoz U."/>
            <person name="Brodie E.L."/>
            <person name="Williams K.H."/>
            <person name="Hubbard S.S."/>
            <person name="Banfield J.F."/>
        </authorList>
    </citation>
    <scope>NUCLEOTIDE SEQUENCE [LARGE SCALE GENOMIC DNA]</scope>
</reference>
<dbReference type="InterPro" id="IPR013078">
    <property type="entry name" value="His_Pase_superF_clade-1"/>
</dbReference>
<protein>
    <recommendedName>
        <fullName evidence="3">Phosphoglycerate mutase</fullName>
    </recommendedName>
</protein>
<evidence type="ECO:0000313" key="2">
    <source>
        <dbReference type="Proteomes" id="UP000176996"/>
    </source>
</evidence>
<dbReference type="CDD" id="cd07067">
    <property type="entry name" value="HP_PGM_like"/>
    <property type="match status" value="1"/>
</dbReference>
<evidence type="ECO:0000313" key="1">
    <source>
        <dbReference type="EMBL" id="OGG42062.1"/>
    </source>
</evidence>
<dbReference type="Proteomes" id="UP000176996">
    <property type="component" value="Unassembled WGS sequence"/>
</dbReference>
<dbReference type="Gene3D" id="3.40.50.1240">
    <property type="entry name" value="Phosphoglycerate mutase-like"/>
    <property type="match status" value="1"/>
</dbReference>
<dbReference type="SUPFAM" id="SSF53254">
    <property type="entry name" value="Phosphoglycerate mutase-like"/>
    <property type="match status" value="1"/>
</dbReference>
<dbReference type="AlphaFoldDB" id="A0A1F6BZ54"/>
<name>A0A1F6BZ54_9BACT</name>